<dbReference type="InterPro" id="IPR025187">
    <property type="entry name" value="DUF4112"/>
</dbReference>
<dbReference type="AlphaFoldDB" id="A0AAD7VTD4"/>
<sequence>MGAMIGKLVVRKFFKESVNNAFGTEDPYFEEGPQAEVGRKKRVAKRRRPPPPGLSQNDTQVLTKVKRRAYHLDMYFGVCCCGMAIGWSGIIALIPGIGDLIAAYLSYCVVNAAGKIDGGMPGWLYTKMMTNVIIDFALGLVPLLGDVVDILYKANSRNALLLEKYLRERGQNNIAKAEYSKTK</sequence>
<feature type="transmembrane region" description="Helical" evidence="2">
    <location>
        <begin position="132"/>
        <end position="152"/>
    </location>
</feature>
<dbReference type="Pfam" id="PF13430">
    <property type="entry name" value="DUF4112"/>
    <property type="match status" value="1"/>
</dbReference>
<feature type="compositionally biased region" description="Basic residues" evidence="1">
    <location>
        <begin position="39"/>
        <end position="49"/>
    </location>
</feature>
<evidence type="ECO:0000313" key="4">
    <source>
        <dbReference type="Proteomes" id="UP001217417"/>
    </source>
</evidence>
<keyword evidence="2" id="KW-0472">Membrane</keyword>
<dbReference type="RefSeq" id="XP_056044798.1">
    <property type="nucleotide sequence ID" value="XM_056191792.1"/>
</dbReference>
<comment type="caution">
    <text evidence="3">The sequence shown here is derived from an EMBL/GenBank/DDBJ whole genome shotgun (WGS) entry which is preliminary data.</text>
</comment>
<dbReference type="PANTHER" id="PTHR35519:SF2">
    <property type="entry name" value="PH DOMAIN PROTEIN"/>
    <property type="match status" value="1"/>
</dbReference>
<organism evidence="3 4">
    <name type="scientific">Lipomyces tetrasporus</name>
    <dbReference type="NCBI Taxonomy" id="54092"/>
    <lineage>
        <taxon>Eukaryota</taxon>
        <taxon>Fungi</taxon>
        <taxon>Dikarya</taxon>
        <taxon>Ascomycota</taxon>
        <taxon>Saccharomycotina</taxon>
        <taxon>Lipomycetes</taxon>
        <taxon>Lipomycetales</taxon>
        <taxon>Lipomycetaceae</taxon>
        <taxon>Lipomyces</taxon>
    </lineage>
</organism>
<keyword evidence="4" id="KW-1185">Reference proteome</keyword>
<accession>A0AAD7VTD4</accession>
<feature type="region of interest" description="Disordered" evidence="1">
    <location>
        <begin position="36"/>
        <end position="58"/>
    </location>
</feature>
<dbReference type="Proteomes" id="UP001217417">
    <property type="component" value="Unassembled WGS sequence"/>
</dbReference>
<dbReference type="PANTHER" id="PTHR35519">
    <property type="entry name" value="MEMBRANE PROTEINS"/>
    <property type="match status" value="1"/>
</dbReference>
<name>A0AAD7VTD4_9ASCO</name>
<proteinExistence type="predicted"/>
<feature type="transmembrane region" description="Helical" evidence="2">
    <location>
        <begin position="74"/>
        <end position="97"/>
    </location>
</feature>
<reference evidence="3" key="1">
    <citation type="submission" date="2023-03" db="EMBL/GenBank/DDBJ databases">
        <title>Near-Complete genome sequence of Lipomyces tetrasporous NRRL Y-64009, an oleaginous yeast capable of growing on lignocellulosic hydrolysates.</title>
        <authorList>
            <consortium name="Lawrence Berkeley National Laboratory"/>
            <person name="Jagtap S.S."/>
            <person name="Liu J.-J."/>
            <person name="Walukiewicz H.E."/>
            <person name="Pangilinan J."/>
            <person name="Lipzen A."/>
            <person name="Ahrendt S."/>
            <person name="Koriabine M."/>
            <person name="Cobaugh K."/>
            <person name="Salamov A."/>
            <person name="Yoshinaga Y."/>
            <person name="Ng V."/>
            <person name="Daum C."/>
            <person name="Grigoriev I.V."/>
            <person name="Slininger P.J."/>
            <person name="Dien B.S."/>
            <person name="Jin Y.-S."/>
            <person name="Rao C.V."/>
        </authorList>
    </citation>
    <scope>NUCLEOTIDE SEQUENCE</scope>
    <source>
        <strain evidence="3">NRRL Y-64009</strain>
    </source>
</reference>
<keyword evidence="2" id="KW-1133">Transmembrane helix</keyword>
<evidence type="ECO:0000256" key="1">
    <source>
        <dbReference type="SAM" id="MobiDB-lite"/>
    </source>
</evidence>
<keyword evidence="2" id="KW-0812">Transmembrane</keyword>
<evidence type="ECO:0000256" key="2">
    <source>
        <dbReference type="SAM" id="Phobius"/>
    </source>
</evidence>
<protein>
    <recommendedName>
        <fullName evidence="5">DUF4112 domain-containing protein</fullName>
    </recommendedName>
</protein>
<dbReference type="GeneID" id="80886958"/>
<dbReference type="EMBL" id="JARPMG010000004">
    <property type="protein sequence ID" value="KAJ8101348.1"/>
    <property type="molecule type" value="Genomic_DNA"/>
</dbReference>
<evidence type="ECO:0008006" key="5">
    <source>
        <dbReference type="Google" id="ProtNLM"/>
    </source>
</evidence>
<gene>
    <name evidence="3" type="ORF">POJ06DRAFT_95116</name>
</gene>
<evidence type="ECO:0000313" key="3">
    <source>
        <dbReference type="EMBL" id="KAJ8101348.1"/>
    </source>
</evidence>